<dbReference type="AlphaFoldDB" id="X1TFR5"/>
<reference evidence="1" key="1">
    <citation type="journal article" date="2014" name="Front. Microbiol.">
        <title>High frequency of phylogenetically diverse reductive dehalogenase-homologous genes in deep subseafloor sedimentary metagenomes.</title>
        <authorList>
            <person name="Kawai M."/>
            <person name="Futagami T."/>
            <person name="Toyoda A."/>
            <person name="Takaki Y."/>
            <person name="Nishi S."/>
            <person name="Hori S."/>
            <person name="Arai W."/>
            <person name="Tsubouchi T."/>
            <person name="Morono Y."/>
            <person name="Uchiyama I."/>
            <person name="Ito T."/>
            <person name="Fujiyama A."/>
            <person name="Inagaki F."/>
            <person name="Takami H."/>
        </authorList>
    </citation>
    <scope>NUCLEOTIDE SEQUENCE</scope>
    <source>
        <strain evidence="1">Expedition CK06-06</strain>
    </source>
</reference>
<organism evidence="1">
    <name type="scientific">marine sediment metagenome</name>
    <dbReference type="NCBI Taxonomy" id="412755"/>
    <lineage>
        <taxon>unclassified sequences</taxon>
        <taxon>metagenomes</taxon>
        <taxon>ecological metagenomes</taxon>
    </lineage>
</organism>
<name>X1TFR5_9ZZZZ</name>
<protein>
    <submittedName>
        <fullName evidence="1">Uncharacterized protein</fullName>
    </submittedName>
</protein>
<gene>
    <name evidence="1" type="ORF">S12H4_13965</name>
</gene>
<dbReference type="EMBL" id="BARW01006652">
    <property type="protein sequence ID" value="GAI78879.1"/>
    <property type="molecule type" value="Genomic_DNA"/>
</dbReference>
<evidence type="ECO:0000313" key="1">
    <source>
        <dbReference type="EMBL" id="GAI78879.1"/>
    </source>
</evidence>
<sequence>ADIIMRNRYSSNIANFLIYDISETLFVLIKLEVETRNLVVAKTYLKKLDEIRKISDNPFIDQIYRLSNAVILKEGIRAINKVEAQKIFLEISKEEIVDQEFTVFAMLNLYDLLLEELKSTGSEEIIDELKTLSSKLLKIAKEQNSFAILAETYLVESKLALLELNLEEAEKLLLMAEKVALDKGLQRLAYLISDEHDNFNDQITKWEGIVARNLSLAERMELTHLQERLNNMIGKRYEVISEEKDEEPVLVLILNEGGVSLFTEKFQEESKLDEYLVGSFLTAFDNFSREAFAVSGSLERIKHQDYTLLMKKLDTLTFCYAFTHFQTLLKEV</sequence>
<comment type="caution">
    <text evidence="1">The sequence shown here is derived from an EMBL/GenBank/DDBJ whole genome shotgun (WGS) entry which is preliminary data.</text>
</comment>
<accession>X1TFR5</accession>
<feature type="non-terminal residue" evidence="1">
    <location>
        <position position="1"/>
    </location>
</feature>
<proteinExistence type="predicted"/>